<organism evidence="3 4">
    <name type="scientific">Nitratireductor pacificus pht-3B</name>
    <dbReference type="NCBI Taxonomy" id="391937"/>
    <lineage>
        <taxon>Bacteria</taxon>
        <taxon>Pseudomonadati</taxon>
        <taxon>Pseudomonadota</taxon>
        <taxon>Alphaproteobacteria</taxon>
        <taxon>Hyphomicrobiales</taxon>
        <taxon>Phyllobacteriaceae</taxon>
        <taxon>Nitratireductor</taxon>
    </lineage>
</organism>
<keyword evidence="4" id="KW-1185">Reference proteome</keyword>
<dbReference type="Pfam" id="PF11064">
    <property type="entry name" value="DUF2865"/>
    <property type="match status" value="1"/>
</dbReference>
<dbReference type="InterPro" id="IPR021293">
    <property type="entry name" value="DUF2865"/>
</dbReference>
<dbReference type="AlphaFoldDB" id="K2N110"/>
<sequence>MDTGRGSVFRAFCLILGFGAGLSATADTAYGQSQACRNLAAELKMAGRGSSGAQARKLQNAIAQQNVQLGKVRAQIRQAQCGFGIFSNNVAHCATLRKSAASMENNIWKLQMRLDRSGRPGSGRDRNRILASMRANGCNQKPAVKTVSAPAGAGKAARRAQEAASPLRRSGDVYQTMCVRTCDGYYFPISFSVSKDMFDRDQKTCQARCPGAEVALYAHDVLKEESEDMVSVATGTPYRDLPKAFSYRLNGVSKKVCGCQPSRNFSVVAGEAPVDDSLATGSAGAQPAPEETPSADGNAPAGGSFHVVPTPRPSPDMVASATLETEAPPEQEVTPVAPAASSEPRRVRIVGPEFLPDPEEAIDLRAPAQHRAR</sequence>
<comment type="caution">
    <text evidence="3">The sequence shown here is derived from an EMBL/GenBank/DDBJ whole genome shotgun (WGS) entry which is preliminary data.</text>
</comment>
<evidence type="ECO:0000256" key="1">
    <source>
        <dbReference type="SAM" id="MobiDB-lite"/>
    </source>
</evidence>
<gene>
    <name evidence="3" type="ORF">NA2_15794</name>
</gene>
<feature type="region of interest" description="Disordered" evidence="1">
    <location>
        <begin position="147"/>
        <end position="166"/>
    </location>
</feature>
<dbReference type="EMBL" id="AMRM01000018">
    <property type="protein sequence ID" value="EKF17943.1"/>
    <property type="molecule type" value="Genomic_DNA"/>
</dbReference>
<feature type="region of interest" description="Disordered" evidence="1">
    <location>
        <begin position="277"/>
        <end position="373"/>
    </location>
</feature>
<evidence type="ECO:0000313" key="3">
    <source>
        <dbReference type="EMBL" id="EKF17943.1"/>
    </source>
</evidence>
<evidence type="ECO:0000256" key="2">
    <source>
        <dbReference type="SAM" id="SignalP"/>
    </source>
</evidence>
<evidence type="ECO:0008006" key="5">
    <source>
        <dbReference type="Google" id="ProtNLM"/>
    </source>
</evidence>
<dbReference type="eggNOG" id="ENOG5032SCW">
    <property type="taxonomic scope" value="Bacteria"/>
</dbReference>
<feature type="signal peptide" evidence="2">
    <location>
        <begin position="1"/>
        <end position="26"/>
    </location>
</feature>
<dbReference type="Proteomes" id="UP000006786">
    <property type="component" value="Unassembled WGS sequence"/>
</dbReference>
<name>K2N110_9HYPH</name>
<evidence type="ECO:0000313" key="4">
    <source>
        <dbReference type="Proteomes" id="UP000006786"/>
    </source>
</evidence>
<keyword evidence="2" id="KW-0732">Signal</keyword>
<feature type="chain" id="PRO_5003861710" description="DUF2865 domain-containing protein" evidence="2">
    <location>
        <begin position="27"/>
        <end position="373"/>
    </location>
</feature>
<dbReference type="STRING" id="391937.NA2_15794"/>
<dbReference type="OrthoDB" id="7850882at2"/>
<reference evidence="3 4" key="1">
    <citation type="journal article" date="2012" name="J. Bacteriol.">
        <title>Genome Sequence of Nitratireductor pacificus Type Strain pht-3B.</title>
        <authorList>
            <person name="Lai Q."/>
            <person name="Li G."/>
            <person name="Shao Z."/>
        </authorList>
    </citation>
    <scope>NUCLEOTIDE SEQUENCE [LARGE SCALE GENOMIC DNA]</scope>
    <source>
        <strain evidence="4">pht-3B</strain>
    </source>
</reference>
<protein>
    <recommendedName>
        <fullName evidence="5">DUF2865 domain-containing protein</fullName>
    </recommendedName>
</protein>
<proteinExistence type="predicted"/>
<accession>K2N110</accession>
<dbReference type="RefSeq" id="WP_008598032.1">
    <property type="nucleotide sequence ID" value="NZ_AMRM01000018.1"/>
</dbReference>